<dbReference type="CDD" id="cd05244">
    <property type="entry name" value="BVR-B_like_SDR_a"/>
    <property type="match status" value="1"/>
</dbReference>
<evidence type="ECO:0000313" key="3">
    <source>
        <dbReference type="Proteomes" id="UP000053621"/>
    </source>
</evidence>
<sequence>MNIAVFGATGRTGRRVVRRSLDDGHHVTAVVRTPSKLDVNHDRLTVEQGDVTNYDSFADTLQGSDAVVSTIGKESVLGRVSLYSDGITNIIQAMTEHDVSRLIAISSGGTYPGWDSNNAVFYELLIKRVLLRRVYADMKRMEDIVVETDLDWTIVRPSGLSDDTGSGNYRATVGYSDPESSTTTRDDLAEFIVEELDSGQFLQQGVAVVTV</sequence>
<dbReference type="EMBL" id="LOPW02000022">
    <property type="protein sequence ID" value="POG53703.1"/>
    <property type="molecule type" value="Genomic_DNA"/>
</dbReference>
<reference evidence="2" key="1">
    <citation type="submission" date="2017-08" db="EMBL/GenBank/DDBJ databases">
        <title>Haloferax marisrubri sp. nov., isolated from the Discovery deep brine-seawater interface in the Red Sea.</title>
        <authorList>
            <person name="Zhang G."/>
            <person name="Stingl U."/>
        </authorList>
    </citation>
    <scope>NUCLEOTIDE SEQUENCE [LARGE SCALE GENOMIC DNA]</scope>
    <source>
        <strain evidence="2">SB3</strain>
    </source>
</reference>
<dbReference type="InterPro" id="IPR036291">
    <property type="entry name" value="NAD(P)-bd_dom_sf"/>
</dbReference>
<dbReference type="OrthoDB" id="358920at2157"/>
<dbReference type="GO" id="GO:0004074">
    <property type="term" value="F:biliverdin reductase [NAD(P)H] activity"/>
    <property type="evidence" value="ECO:0007669"/>
    <property type="project" value="TreeGrafter"/>
</dbReference>
<accession>A0A2P4NKN0</accession>
<dbReference type="Pfam" id="PF13460">
    <property type="entry name" value="NAD_binding_10"/>
    <property type="match status" value="1"/>
</dbReference>
<proteinExistence type="predicted"/>
<organism evidence="2 3">
    <name type="scientific">Haloferax marisrubri</name>
    <dbReference type="NCBI Taxonomy" id="1544719"/>
    <lineage>
        <taxon>Archaea</taxon>
        <taxon>Methanobacteriati</taxon>
        <taxon>Methanobacteriota</taxon>
        <taxon>Stenosarchaea group</taxon>
        <taxon>Halobacteria</taxon>
        <taxon>Halobacteriales</taxon>
        <taxon>Haloferacaceae</taxon>
        <taxon>Haloferax</taxon>
    </lineage>
</organism>
<feature type="domain" description="NAD(P)-binding" evidence="1">
    <location>
        <begin position="7"/>
        <end position="197"/>
    </location>
</feature>
<comment type="caution">
    <text evidence="2">The sequence shown here is derived from an EMBL/GenBank/DDBJ whole genome shotgun (WGS) entry which is preliminary data.</text>
</comment>
<name>A0A2P4NKN0_9EURY</name>
<dbReference type="SUPFAM" id="SSF51735">
    <property type="entry name" value="NAD(P)-binding Rossmann-fold domains"/>
    <property type="match status" value="1"/>
</dbReference>
<dbReference type="RefSeq" id="WP_058568519.1">
    <property type="nucleotide sequence ID" value="NZ_LOPW02000022.1"/>
</dbReference>
<keyword evidence="3" id="KW-1185">Reference proteome</keyword>
<dbReference type="AlphaFoldDB" id="A0A2P4NKN0"/>
<dbReference type="InterPro" id="IPR016040">
    <property type="entry name" value="NAD(P)-bd_dom"/>
</dbReference>
<dbReference type="Proteomes" id="UP000053621">
    <property type="component" value="Unassembled WGS sequence"/>
</dbReference>
<dbReference type="GO" id="GO:0042602">
    <property type="term" value="F:riboflavin reductase (NADPH) activity"/>
    <property type="evidence" value="ECO:0007669"/>
    <property type="project" value="TreeGrafter"/>
</dbReference>
<dbReference type="PANTHER" id="PTHR43355">
    <property type="entry name" value="FLAVIN REDUCTASE (NADPH)"/>
    <property type="match status" value="1"/>
</dbReference>
<evidence type="ECO:0000313" key="2">
    <source>
        <dbReference type="EMBL" id="POG53703.1"/>
    </source>
</evidence>
<dbReference type="PANTHER" id="PTHR43355:SF2">
    <property type="entry name" value="FLAVIN REDUCTASE (NADPH)"/>
    <property type="match status" value="1"/>
</dbReference>
<evidence type="ECO:0000259" key="1">
    <source>
        <dbReference type="Pfam" id="PF13460"/>
    </source>
</evidence>
<dbReference type="Gene3D" id="3.40.50.720">
    <property type="entry name" value="NAD(P)-binding Rossmann-like Domain"/>
    <property type="match status" value="1"/>
</dbReference>
<dbReference type="InterPro" id="IPR051606">
    <property type="entry name" value="Polyketide_Oxido-like"/>
</dbReference>
<protein>
    <submittedName>
        <fullName evidence="2">Epimerase</fullName>
    </submittedName>
</protein>
<gene>
    <name evidence="2" type="ORF">AUR65_018135</name>
</gene>